<feature type="compositionally biased region" description="Basic and acidic residues" evidence="3">
    <location>
        <begin position="178"/>
        <end position="191"/>
    </location>
</feature>
<keyword evidence="6" id="KW-1185">Reference proteome</keyword>
<dbReference type="PANTHER" id="PTHR47640:SF11">
    <property type="entry name" value="RNA-BINDING PROTEIN 42"/>
    <property type="match status" value="1"/>
</dbReference>
<dbReference type="Gene3D" id="3.30.70.330">
    <property type="match status" value="1"/>
</dbReference>
<comment type="caution">
    <text evidence="5">The sequence shown here is derived from an EMBL/GenBank/DDBJ whole genome shotgun (WGS) entry which is preliminary data.</text>
</comment>
<dbReference type="CDD" id="cd12383">
    <property type="entry name" value="RRM_RBM42"/>
    <property type="match status" value="1"/>
</dbReference>
<evidence type="ECO:0000313" key="5">
    <source>
        <dbReference type="EMBL" id="KKY27845.1"/>
    </source>
</evidence>
<feature type="region of interest" description="Disordered" evidence="3">
    <location>
        <begin position="313"/>
        <end position="362"/>
    </location>
</feature>
<feature type="compositionally biased region" description="Pro residues" evidence="3">
    <location>
        <begin position="28"/>
        <end position="38"/>
    </location>
</feature>
<dbReference type="GO" id="GO:0003729">
    <property type="term" value="F:mRNA binding"/>
    <property type="evidence" value="ECO:0007669"/>
    <property type="project" value="InterPro"/>
</dbReference>
<feature type="compositionally biased region" description="Gly residues" evidence="3">
    <location>
        <begin position="333"/>
        <end position="343"/>
    </location>
</feature>
<dbReference type="AlphaFoldDB" id="A0A0G2HHG4"/>
<dbReference type="SUPFAM" id="SSF54928">
    <property type="entry name" value="RNA-binding domain, RBD"/>
    <property type="match status" value="1"/>
</dbReference>
<dbReference type="PANTHER" id="PTHR47640">
    <property type="entry name" value="TRNA SELENOCYSTEINE 1-ASSOCIATED PROTEIN 1-RELATED-RELATED"/>
    <property type="match status" value="1"/>
</dbReference>
<dbReference type="InterPro" id="IPR050825">
    <property type="entry name" value="RBM42_RBP45_47-like"/>
</dbReference>
<name>A0A0G2HHG4_PHACM</name>
<accession>A0A0G2HHG4</accession>
<dbReference type="InterPro" id="IPR012677">
    <property type="entry name" value="Nucleotide-bd_a/b_plait_sf"/>
</dbReference>
<dbReference type="InterPro" id="IPR000504">
    <property type="entry name" value="RRM_dom"/>
</dbReference>
<evidence type="ECO:0000259" key="4">
    <source>
        <dbReference type="PROSITE" id="PS50102"/>
    </source>
</evidence>
<dbReference type="PROSITE" id="PS50102">
    <property type="entry name" value="RRM"/>
    <property type="match status" value="1"/>
</dbReference>
<feature type="compositionally biased region" description="Polar residues" evidence="3">
    <location>
        <begin position="88"/>
        <end position="129"/>
    </location>
</feature>
<proteinExistence type="predicted"/>
<evidence type="ECO:0000256" key="3">
    <source>
        <dbReference type="SAM" id="MobiDB-lite"/>
    </source>
</evidence>
<gene>
    <name evidence="5" type="ORF">UCRPC4_g00825</name>
</gene>
<dbReference type="InterPro" id="IPR034215">
    <property type="entry name" value="RBM42_RRM"/>
</dbReference>
<sequence length="362" mass="37791">MSYPPPPGLRSTPTSNRSASATPQPHASLPPRPPPSAVGPPSSFKPAFSSVQAPAYSAPGIGNYGGGKPSSSSSGYNAFTAFAPRSVASPSFRNNASSPTYAAPPQTSYSSAPQLDPQAANSYGSSGYNAPSYGAAPSIQNPFPLPGQGPQDGYGAQGQNFDPDMEAQIAQWQSAYGSRDETTKSAVRKDGVPAASTSRSETSTPDANTAAKTVVRSGGGQTWQDSTLLEWDPAHFRLFVGNLAGEVTDDSLLKAFSKYPSVQKARVIRDKRTTKSKGYGFVSFSDGDEYFQAARDMQGKYIGSHPVLLRRSTTEIRPSANSNKGHKGKNHGKGGGGAGGKVFHGGIEKKQPKTKGGLKLLG</sequence>
<feature type="compositionally biased region" description="Polar residues" evidence="3">
    <location>
        <begin position="11"/>
        <end position="22"/>
    </location>
</feature>
<protein>
    <submittedName>
        <fullName evidence="5">Putative rnp domain protein</fullName>
    </submittedName>
</protein>
<feature type="region of interest" description="Disordered" evidence="3">
    <location>
        <begin position="1"/>
        <end position="219"/>
    </location>
</feature>
<dbReference type="Proteomes" id="UP000053317">
    <property type="component" value="Unassembled WGS sequence"/>
</dbReference>
<dbReference type="EMBL" id="LCWF01000021">
    <property type="protein sequence ID" value="KKY27845.1"/>
    <property type="molecule type" value="Genomic_DNA"/>
</dbReference>
<reference evidence="5 6" key="2">
    <citation type="submission" date="2015-05" db="EMBL/GenBank/DDBJ databases">
        <authorList>
            <person name="Morales-Cruz A."/>
            <person name="Amrine K.C."/>
            <person name="Cantu D."/>
        </authorList>
    </citation>
    <scope>NUCLEOTIDE SEQUENCE [LARGE SCALE GENOMIC DNA]</scope>
    <source>
        <strain evidence="5">UCRPC4</strain>
    </source>
</reference>
<evidence type="ECO:0000256" key="2">
    <source>
        <dbReference type="PROSITE-ProRule" id="PRU00176"/>
    </source>
</evidence>
<dbReference type="SMART" id="SM00360">
    <property type="entry name" value="RRM"/>
    <property type="match status" value="1"/>
</dbReference>
<reference evidence="5 6" key="1">
    <citation type="submission" date="2015-05" db="EMBL/GenBank/DDBJ databases">
        <title>Distinctive expansion of gene families associated with plant cell wall degradation and secondary metabolism in the genomes of grapevine trunk pathogens.</title>
        <authorList>
            <person name="Lawrence D.P."/>
            <person name="Travadon R."/>
            <person name="Rolshausen P.E."/>
            <person name="Baumgartner K."/>
        </authorList>
    </citation>
    <scope>NUCLEOTIDE SEQUENCE [LARGE SCALE GENOMIC DNA]</scope>
    <source>
        <strain evidence="5">UCRPC4</strain>
    </source>
</reference>
<dbReference type="OrthoDB" id="1749473at2759"/>
<organism evidence="5 6">
    <name type="scientific">Phaeomoniella chlamydospora</name>
    <name type="common">Phaeoacremonium chlamydosporum</name>
    <dbReference type="NCBI Taxonomy" id="158046"/>
    <lineage>
        <taxon>Eukaryota</taxon>
        <taxon>Fungi</taxon>
        <taxon>Dikarya</taxon>
        <taxon>Ascomycota</taxon>
        <taxon>Pezizomycotina</taxon>
        <taxon>Eurotiomycetes</taxon>
        <taxon>Chaetothyriomycetidae</taxon>
        <taxon>Phaeomoniellales</taxon>
        <taxon>Phaeomoniellaceae</taxon>
        <taxon>Phaeomoniella</taxon>
    </lineage>
</organism>
<feature type="domain" description="RRM" evidence="4">
    <location>
        <begin position="236"/>
        <end position="314"/>
    </location>
</feature>
<dbReference type="Pfam" id="PF00076">
    <property type="entry name" value="RRM_1"/>
    <property type="match status" value="1"/>
</dbReference>
<keyword evidence="1 2" id="KW-0694">RNA-binding</keyword>
<feature type="compositionally biased region" description="Polar residues" evidence="3">
    <location>
        <begin position="195"/>
        <end position="211"/>
    </location>
</feature>
<evidence type="ECO:0000313" key="6">
    <source>
        <dbReference type="Proteomes" id="UP000053317"/>
    </source>
</evidence>
<evidence type="ECO:0000256" key="1">
    <source>
        <dbReference type="ARBA" id="ARBA00022884"/>
    </source>
</evidence>
<dbReference type="InterPro" id="IPR035979">
    <property type="entry name" value="RBD_domain_sf"/>
</dbReference>